<dbReference type="SUPFAM" id="SSF100950">
    <property type="entry name" value="NagB/RpiA/CoA transferase-like"/>
    <property type="match status" value="1"/>
</dbReference>
<dbReference type="EMBL" id="CP073720">
    <property type="protein sequence ID" value="UWP79751.1"/>
    <property type="molecule type" value="Genomic_DNA"/>
</dbReference>
<dbReference type="Gene3D" id="3.40.1080.10">
    <property type="entry name" value="Glutaconate Coenzyme A-transferase"/>
    <property type="match status" value="1"/>
</dbReference>
<keyword evidence="3" id="KW-1185">Reference proteome</keyword>
<dbReference type="PANTHER" id="PTHR43293:SF3">
    <property type="entry name" value="CHOLESTEROL RING-CLEAVING HYDROLASE IPDB SUBUNIT"/>
    <property type="match status" value="1"/>
</dbReference>
<reference evidence="2" key="2">
    <citation type="submission" date="2022-09" db="EMBL/GenBank/DDBJ databases">
        <title>Biosynthetic gene clusters of Dactylosporangioum fulvum.</title>
        <authorList>
            <person name="Caradec T."/>
        </authorList>
    </citation>
    <scope>NUCLEOTIDE SEQUENCE</scope>
    <source>
        <strain evidence="2">NRRL B-16292</strain>
    </source>
</reference>
<dbReference type="SMART" id="SM00882">
    <property type="entry name" value="CoA_trans"/>
    <property type="match status" value="1"/>
</dbReference>
<name>A0ABY5VVE0_9ACTN</name>
<accession>A0ABY5VVE0</accession>
<reference evidence="2" key="1">
    <citation type="submission" date="2021-04" db="EMBL/GenBank/DDBJ databases">
        <authorList>
            <person name="Hartkoorn R.C."/>
            <person name="Beaudoing E."/>
            <person name="Hot D."/>
        </authorList>
    </citation>
    <scope>NUCLEOTIDE SEQUENCE</scope>
    <source>
        <strain evidence="2">NRRL B-16292</strain>
    </source>
</reference>
<comment type="similarity">
    <text evidence="1">Belongs to the 3-oxoacid CoA-transferase subunit B family.</text>
</comment>
<proteinExistence type="inferred from homology"/>
<dbReference type="Pfam" id="PF01144">
    <property type="entry name" value="CoA_trans"/>
    <property type="match status" value="1"/>
</dbReference>
<dbReference type="InterPro" id="IPR004165">
    <property type="entry name" value="CoA_trans_fam_I"/>
</dbReference>
<dbReference type="InterPro" id="IPR037171">
    <property type="entry name" value="NagB/RpiA_transferase-like"/>
</dbReference>
<evidence type="ECO:0000313" key="2">
    <source>
        <dbReference type="EMBL" id="UWP79751.1"/>
    </source>
</evidence>
<evidence type="ECO:0000256" key="1">
    <source>
        <dbReference type="ARBA" id="ARBA00007047"/>
    </source>
</evidence>
<evidence type="ECO:0000313" key="3">
    <source>
        <dbReference type="Proteomes" id="UP001059617"/>
    </source>
</evidence>
<gene>
    <name evidence="2" type="ORF">Dfulv_31910</name>
</gene>
<dbReference type="Proteomes" id="UP001059617">
    <property type="component" value="Chromosome"/>
</dbReference>
<dbReference type="RefSeq" id="WP_259857509.1">
    <property type="nucleotide sequence ID" value="NZ_BAAAST010000001.1"/>
</dbReference>
<sequence>MRGIMAQETSLAAFARSVDDVTSVALGGMLLENRPNTLVRALIRSGRGGLFVTSAPAGSWDIDVLVAAGLAKTVRVPHVSLAVVGTAPATKAAKEDGSVAFDRVDEAILLGGYLAASAKADIQLLDNLGVSDFASDNPLLIKMGDHQGVGPLHVDLALIHAQYGDTKGNLVHVGSRWADLLIARAAKRVVAQVDQIVPTQVTAKLGVTVPGYLVDEIVETPLGAHPTGSVGAYVADLAHLTEYQAAVKAGNFSSYADRFIAPDHDAYLAELGMARQAALSAEARS</sequence>
<dbReference type="PANTHER" id="PTHR43293">
    <property type="entry name" value="ACETATE COA-TRANSFERASE YDIF"/>
    <property type="match status" value="1"/>
</dbReference>
<organism evidence="2 3">
    <name type="scientific">Dactylosporangium fulvum</name>
    <dbReference type="NCBI Taxonomy" id="53359"/>
    <lineage>
        <taxon>Bacteria</taxon>
        <taxon>Bacillati</taxon>
        <taxon>Actinomycetota</taxon>
        <taxon>Actinomycetes</taxon>
        <taxon>Micromonosporales</taxon>
        <taxon>Micromonosporaceae</taxon>
        <taxon>Dactylosporangium</taxon>
    </lineage>
</organism>
<protein>
    <submittedName>
        <fullName evidence="2">Uncharacterized protein</fullName>
    </submittedName>
</protein>